<comment type="caution">
    <text evidence="2">The sequence shown here is derived from an EMBL/GenBank/DDBJ whole genome shotgun (WGS) entry which is preliminary data.</text>
</comment>
<evidence type="ECO:0000313" key="2">
    <source>
        <dbReference type="EMBL" id="MPN52675.1"/>
    </source>
</evidence>
<name>A0A645IMX2_9ZZZZ</name>
<dbReference type="Gene3D" id="2.60.120.10">
    <property type="entry name" value="Jelly Rolls"/>
    <property type="match status" value="1"/>
</dbReference>
<dbReference type="AlphaFoldDB" id="A0A645IMX2"/>
<protein>
    <recommendedName>
        <fullName evidence="1">Cupin type-2 domain-containing protein</fullName>
    </recommendedName>
</protein>
<dbReference type="InterPro" id="IPR011051">
    <property type="entry name" value="RmlC_Cupin_sf"/>
</dbReference>
<accession>A0A645IMX2</accession>
<evidence type="ECO:0000259" key="1">
    <source>
        <dbReference type="Pfam" id="PF07883"/>
    </source>
</evidence>
<dbReference type="InterPro" id="IPR014710">
    <property type="entry name" value="RmlC-like_jellyroll"/>
</dbReference>
<proteinExistence type="predicted"/>
<feature type="domain" description="Cupin type-2" evidence="1">
    <location>
        <begin position="40"/>
        <end position="93"/>
    </location>
</feature>
<organism evidence="2">
    <name type="scientific">bioreactor metagenome</name>
    <dbReference type="NCBI Taxonomy" id="1076179"/>
    <lineage>
        <taxon>unclassified sequences</taxon>
        <taxon>metagenomes</taxon>
        <taxon>ecological metagenomes</taxon>
    </lineage>
</organism>
<dbReference type="InterPro" id="IPR013096">
    <property type="entry name" value="Cupin_2"/>
</dbReference>
<reference evidence="2" key="1">
    <citation type="submission" date="2019-08" db="EMBL/GenBank/DDBJ databases">
        <authorList>
            <person name="Kucharzyk K."/>
            <person name="Murdoch R.W."/>
            <person name="Higgins S."/>
            <person name="Loffler F."/>
        </authorList>
    </citation>
    <scope>NUCLEOTIDE SEQUENCE</scope>
</reference>
<dbReference type="EMBL" id="VSSQ01119009">
    <property type="protein sequence ID" value="MPN52675.1"/>
    <property type="molecule type" value="Genomic_DNA"/>
</dbReference>
<sequence length="127" mass="14573">MTTVASGNWNELPWEEVREGITRVVFAMEADSVCCSINKVENGNEVKPHRHPNEQVALVLEGQCDYYVDGVPYRLTSGSWVTVPSNVEHYIHVYDSPVPCMNMDIFTPDRPEYTESYTKFLKENKNK</sequence>
<dbReference type="SUPFAM" id="SSF51182">
    <property type="entry name" value="RmlC-like cupins"/>
    <property type="match status" value="1"/>
</dbReference>
<dbReference type="Pfam" id="PF07883">
    <property type="entry name" value="Cupin_2"/>
    <property type="match status" value="1"/>
</dbReference>
<gene>
    <name evidence="2" type="ORF">SDC9_200337</name>
</gene>